<evidence type="ECO:0000313" key="2">
    <source>
        <dbReference type="EMBL" id="MBT1576942.1"/>
    </source>
</evidence>
<sequence length="51" mass="5911">FDSNGDLIKKILYEDDGKTIDCITDYDPKMGEPLKETYYDLDGNIKETKTF</sequence>
<feature type="non-terminal residue" evidence="2">
    <location>
        <position position="1"/>
    </location>
</feature>
<name>A0ABS5VB77_9MOLU</name>
<keyword evidence="3" id="KW-1185">Reference proteome</keyword>
<proteinExistence type="predicted"/>
<evidence type="ECO:0000259" key="1">
    <source>
        <dbReference type="Pfam" id="PF11178"/>
    </source>
</evidence>
<accession>A0ABS5VB77</accession>
<dbReference type="Pfam" id="PF11178">
    <property type="entry name" value="DUF2963"/>
    <property type="match status" value="1"/>
</dbReference>
<organism evidence="2 3">
    <name type="scientific">'Elaeagnus angustifolia' witches'-broom phytoplasma</name>
    <dbReference type="NCBI Taxonomy" id="1538355"/>
    <lineage>
        <taxon>Bacteria</taxon>
        <taxon>Bacillati</taxon>
        <taxon>Mycoplasmatota</taxon>
        <taxon>Mollicutes</taxon>
        <taxon>Acholeplasmatales</taxon>
        <taxon>Acholeplasmataceae</taxon>
        <taxon>Candidatus Phytoplasma</taxon>
        <taxon>16SrI (Aster yellows group)</taxon>
    </lineage>
</organism>
<comment type="caution">
    <text evidence="2">The sequence shown here is derived from an EMBL/GenBank/DDBJ whole genome shotgun (WGS) entry which is preliminary data.</text>
</comment>
<reference evidence="3" key="1">
    <citation type="journal article" date="2022" name="Forests">
        <title>Identification of Endophytic Microbiota of Phytoplasma-Infected Russian Olive Trees Elaeagnus angustifolia L. in the Northwest of Iran.</title>
        <authorList>
            <person name="Azizpour N."/>
            <person name="Nematollahi S."/>
            <person name="Khakvar R."/>
            <person name="Jamshidi M."/>
            <person name="Norouzi-Beirami M.H."/>
        </authorList>
    </citation>
    <scope>NUCLEOTIDE SEQUENCE [LARGE SCALE GENOMIC DNA]</scope>
    <source>
        <strain evidence="3">TBZ1</strain>
    </source>
</reference>
<dbReference type="EMBL" id="JAHFWK010000039">
    <property type="protein sequence ID" value="MBT1576942.1"/>
    <property type="molecule type" value="Genomic_DNA"/>
</dbReference>
<protein>
    <submittedName>
        <fullName evidence="2">DUF2963 domain-containing protein</fullName>
    </submittedName>
</protein>
<gene>
    <name evidence="2" type="ORF">KEC49_02080</name>
</gene>
<feature type="domain" description="DUF2963" evidence="1">
    <location>
        <begin position="1"/>
        <end position="38"/>
    </location>
</feature>
<evidence type="ECO:0000313" key="3">
    <source>
        <dbReference type="Proteomes" id="UP000707147"/>
    </source>
</evidence>
<dbReference type="Proteomes" id="UP000707147">
    <property type="component" value="Unassembled WGS sequence"/>
</dbReference>
<dbReference type="InterPro" id="IPR021348">
    <property type="entry name" value="DUF2963"/>
</dbReference>